<sequence length="129" mass="15280">MQNYKFNYVKVLLKKANIPSTDRKVIMKDYYALLKMKLIQLSDISDEDIDRILLIEDEKTQQTELDSLINASLKDNKKLQEEFYDFVQDLNLKFFAIIAQTMDDSQKKEMIEYLDEYSKRATAYLDALT</sequence>
<evidence type="ECO:0000313" key="1">
    <source>
        <dbReference type="EMBL" id="MCA9381850.1"/>
    </source>
</evidence>
<name>A0A955L2R8_9BACT</name>
<organism evidence="1 2">
    <name type="scientific">Candidatus Dojkabacteria bacterium</name>
    <dbReference type="NCBI Taxonomy" id="2099670"/>
    <lineage>
        <taxon>Bacteria</taxon>
        <taxon>Candidatus Dojkabacteria</taxon>
    </lineage>
</organism>
<gene>
    <name evidence="1" type="ORF">KC660_00385</name>
</gene>
<proteinExistence type="predicted"/>
<evidence type="ECO:0000313" key="2">
    <source>
        <dbReference type="Proteomes" id="UP000782843"/>
    </source>
</evidence>
<protein>
    <submittedName>
        <fullName evidence="1">Uncharacterized protein</fullName>
    </submittedName>
</protein>
<comment type="caution">
    <text evidence="1">The sequence shown here is derived from an EMBL/GenBank/DDBJ whole genome shotgun (WGS) entry which is preliminary data.</text>
</comment>
<dbReference type="EMBL" id="JAGQLG010000013">
    <property type="protein sequence ID" value="MCA9381850.1"/>
    <property type="molecule type" value="Genomic_DNA"/>
</dbReference>
<dbReference type="AlphaFoldDB" id="A0A955L2R8"/>
<accession>A0A955L2R8</accession>
<reference evidence="1" key="2">
    <citation type="journal article" date="2021" name="Microbiome">
        <title>Successional dynamics and alternative stable states in a saline activated sludge microbial community over 9 years.</title>
        <authorList>
            <person name="Wang Y."/>
            <person name="Ye J."/>
            <person name="Ju F."/>
            <person name="Liu L."/>
            <person name="Boyd J.A."/>
            <person name="Deng Y."/>
            <person name="Parks D.H."/>
            <person name="Jiang X."/>
            <person name="Yin X."/>
            <person name="Woodcroft B.J."/>
            <person name="Tyson G.W."/>
            <person name="Hugenholtz P."/>
            <person name="Polz M.F."/>
            <person name="Zhang T."/>
        </authorList>
    </citation>
    <scope>NUCLEOTIDE SEQUENCE</scope>
    <source>
        <strain evidence="1">HKST-UBA10</strain>
    </source>
</reference>
<reference evidence="1" key="1">
    <citation type="submission" date="2020-04" db="EMBL/GenBank/DDBJ databases">
        <authorList>
            <person name="Zhang T."/>
        </authorList>
    </citation>
    <scope>NUCLEOTIDE SEQUENCE</scope>
    <source>
        <strain evidence="1">HKST-UBA10</strain>
    </source>
</reference>
<dbReference type="Proteomes" id="UP000782843">
    <property type="component" value="Unassembled WGS sequence"/>
</dbReference>